<keyword evidence="4" id="KW-1185">Reference proteome</keyword>
<evidence type="ECO:0000259" key="1">
    <source>
        <dbReference type="PROSITE" id="PS50113"/>
    </source>
</evidence>
<dbReference type="SUPFAM" id="SSF55073">
    <property type="entry name" value="Nucleotide cyclase"/>
    <property type="match status" value="1"/>
</dbReference>
<dbReference type="PROSITE" id="PS50887">
    <property type="entry name" value="GGDEF"/>
    <property type="match status" value="1"/>
</dbReference>
<protein>
    <submittedName>
        <fullName evidence="3">Diguanylate cyclase domain-containing protein</fullName>
        <ecNumber evidence="3">2.7.7.65</ecNumber>
    </submittedName>
</protein>
<dbReference type="NCBIfam" id="TIGR00229">
    <property type="entry name" value="sensory_box"/>
    <property type="match status" value="2"/>
</dbReference>
<dbReference type="SUPFAM" id="SSF55785">
    <property type="entry name" value="PYP-like sensor domain (PAS domain)"/>
    <property type="match status" value="2"/>
</dbReference>
<dbReference type="InterPro" id="IPR035965">
    <property type="entry name" value="PAS-like_dom_sf"/>
</dbReference>
<dbReference type="SMART" id="SM00267">
    <property type="entry name" value="GGDEF"/>
    <property type="match status" value="1"/>
</dbReference>
<dbReference type="Pfam" id="PF08448">
    <property type="entry name" value="PAS_4"/>
    <property type="match status" value="1"/>
</dbReference>
<evidence type="ECO:0000313" key="4">
    <source>
        <dbReference type="Proteomes" id="UP001589773"/>
    </source>
</evidence>
<dbReference type="PANTHER" id="PTHR44757:SF2">
    <property type="entry name" value="BIOFILM ARCHITECTURE MAINTENANCE PROTEIN MBAA"/>
    <property type="match status" value="1"/>
</dbReference>
<dbReference type="InterPro" id="IPR000160">
    <property type="entry name" value="GGDEF_dom"/>
</dbReference>
<dbReference type="Pfam" id="PF00990">
    <property type="entry name" value="GGDEF"/>
    <property type="match status" value="1"/>
</dbReference>
<dbReference type="InterPro" id="IPR052155">
    <property type="entry name" value="Biofilm_reg_signaling"/>
</dbReference>
<dbReference type="InterPro" id="IPR029787">
    <property type="entry name" value="Nucleotide_cyclase"/>
</dbReference>
<dbReference type="InterPro" id="IPR013656">
    <property type="entry name" value="PAS_4"/>
</dbReference>
<evidence type="ECO:0000259" key="2">
    <source>
        <dbReference type="PROSITE" id="PS50887"/>
    </source>
</evidence>
<dbReference type="Gene3D" id="3.30.450.20">
    <property type="entry name" value="PAS domain"/>
    <property type="match status" value="2"/>
</dbReference>
<dbReference type="PANTHER" id="PTHR44757">
    <property type="entry name" value="DIGUANYLATE CYCLASE DGCP"/>
    <property type="match status" value="1"/>
</dbReference>
<dbReference type="NCBIfam" id="TIGR00254">
    <property type="entry name" value="GGDEF"/>
    <property type="match status" value="1"/>
</dbReference>
<name>A0ABV6FEA7_9BURK</name>
<proteinExistence type="predicted"/>
<dbReference type="InterPro" id="IPR043128">
    <property type="entry name" value="Rev_trsase/Diguanyl_cyclase"/>
</dbReference>
<organism evidence="3 4">
    <name type="scientific">Massilia consociata</name>
    <dbReference type="NCBI Taxonomy" id="760117"/>
    <lineage>
        <taxon>Bacteria</taxon>
        <taxon>Pseudomonadati</taxon>
        <taxon>Pseudomonadota</taxon>
        <taxon>Betaproteobacteria</taxon>
        <taxon>Burkholderiales</taxon>
        <taxon>Oxalobacteraceae</taxon>
        <taxon>Telluria group</taxon>
        <taxon>Massilia</taxon>
    </lineage>
</organism>
<dbReference type="Pfam" id="PF13426">
    <property type="entry name" value="PAS_9"/>
    <property type="match status" value="1"/>
</dbReference>
<keyword evidence="3" id="KW-0548">Nucleotidyltransferase</keyword>
<feature type="domain" description="PAC" evidence="1">
    <location>
        <begin position="407"/>
        <end position="459"/>
    </location>
</feature>
<gene>
    <name evidence="3" type="ORF">ACFFJK_08150</name>
</gene>
<dbReference type="InterPro" id="IPR000700">
    <property type="entry name" value="PAS-assoc_C"/>
</dbReference>
<dbReference type="GO" id="GO:0052621">
    <property type="term" value="F:diguanylate cyclase activity"/>
    <property type="evidence" value="ECO:0007669"/>
    <property type="project" value="UniProtKB-EC"/>
</dbReference>
<dbReference type="SMART" id="SM00086">
    <property type="entry name" value="PAC"/>
    <property type="match status" value="2"/>
</dbReference>
<dbReference type="EMBL" id="JBHLWP010000009">
    <property type="protein sequence ID" value="MFC0251859.1"/>
    <property type="molecule type" value="Genomic_DNA"/>
</dbReference>
<dbReference type="CDD" id="cd01949">
    <property type="entry name" value="GGDEF"/>
    <property type="match status" value="1"/>
</dbReference>
<sequence length="629" mass="66586">MHISQYQAGGAGQNDHASALPELPELRQLQARLAAGAGLALRLGAATGLALCERIGELLHETTRFDHSFVGVRAAGLPQVCGYRSRARVPFAPERLADVAGLLLEGLRPGTIATHAVAGTRFVAVALSADGAGVLGALCFTLADGAAVDAAALVQLAELGALRLAGTHIGHAGPRGADEAARNSAATNELGLLRTLVDNMPDHIYAKDRNGRFIFGNRAAAVGILGRDDVPALIGKSDLDFFPLACGQRFFTDEQAIIRTGQPIIDQVEENVTRDGPLRYFSTTKFPFHDEHGEVAGIVGISRDITARVGADEVARIRDRAVESSQDGILITCAADQDFPVIYTNPAFEGLTGFAAAEAKRCSIERFLCGRVDDGADAQRTQAGQSAGAGEAGERLGRGALIARHGQQRVLRLARKDGSQFWCEVRLATICAPDGSASHHVFTFVDVTAAHQAEEELIHLAGFDALTGLPNRRTLMERLGREVRAGAAGKAGLAVAFIDLDGLKRLNDEHGHEAGDLLLRTVAERISRCIRQTDMIARLGGDEFVLVSLHGSGAGCDPRGVMEFLRKVRDGIAQPLAVAGMTVVPTCSIGISVFGRHGHDAETLLRRADAAMYAAKRSGPGRIVFADDV</sequence>
<dbReference type="Gene3D" id="3.30.70.270">
    <property type="match status" value="1"/>
</dbReference>
<accession>A0ABV6FEA7</accession>
<feature type="domain" description="GGDEF" evidence="2">
    <location>
        <begin position="491"/>
        <end position="628"/>
    </location>
</feature>
<reference evidence="3 4" key="1">
    <citation type="submission" date="2024-09" db="EMBL/GenBank/DDBJ databases">
        <authorList>
            <person name="Sun Q."/>
            <person name="Mori K."/>
        </authorList>
    </citation>
    <scope>NUCLEOTIDE SEQUENCE [LARGE SCALE GENOMIC DNA]</scope>
    <source>
        <strain evidence="3 4">CCM 7792</strain>
    </source>
</reference>
<dbReference type="InterPro" id="IPR001610">
    <property type="entry name" value="PAC"/>
</dbReference>
<keyword evidence="3" id="KW-0808">Transferase</keyword>
<dbReference type="InterPro" id="IPR000014">
    <property type="entry name" value="PAS"/>
</dbReference>
<dbReference type="CDD" id="cd00130">
    <property type="entry name" value="PAS"/>
    <property type="match status" value="2"/>
</dbReference>
<comment type="caution">
    <text evidence="3">The sequence shown here is derived from an EMBL/GenBank/DDBJ whole genome shotgun (WGS) entry which is preliminary data.</text>
</comment>
<dbReference type="EC" id="2.7.7.65" evidence="3"/>
<dbReference type="Proteomes" id="UP001589773">
    <property type="component" value="Unassembled WGS sequence"/>
</dbReference>
<dbReference type="PROSITE" id="PS50113">
    <property type="entry name" value="PAC"/>
    <property type="match status" value="2"/>
</dbReference>
<evidence type="ECO:0000313" key="3">
    <source>
        <dbReference type="EMBL" id="MFC0251859.1"/>
    </source>
</evidence>
<feature type="domain" description="PAC" evidence="1">
    <location>
        <begin position="262"/>
        <end position="317"/>
    </location>
</feature>